<keyword evidence="6" id="KW-0539">Nucleus</keyword>
<dbReference type="GO" id="GO:0006629">
    <property type="term" value="P:lipid metabolic process"/>
    <property type="evidence" value="ECO:0007669"/>
    <property type="project" value="InterPro"/>
</dbReference>
<keyword evidence="10" id="KW-1185">Reference proteome</keyword>
<name>A0AAV1B9H4_VICFA</name>
<dbReference type="Proteomes" id="UP001157006">
    <property type="component" value="Chromosome 6"/>
</dbReference>
<evidence type="ECO:0000256" key="4">
    <source>
        <dbReference type="ARBA" id="ARBA00022801"/>
    </source>
</evidence>
<dbReference type="CDD" id="cd00519">
    <property type="entry name" value="Lipase_3"/>
    <property type="match status" value="1"/>
</dbReference>
<dbReference type="PANTHER" id="PTHR47413">
    <property type="entry name" value="LIPASE-LIKE PAD4"/>
    <property type="match status" value="1"/>
</dbReference>
<dbReference type="Pfam" id="PF01764">
    <property type="entry name" value="Lipase_3"/>
    <property type="match status" value="1"/>
</dbReference>
<dbReference type="GO" id="GO:0005737">
    <property type="term" value="C:cytoplasm"/>
    <property type="evidence" value="ECO:0007669"/>
    <property type="project" value="UniProtKB-SubCell"/>
</dbReference>
<dbReference type="InterPro" id="IPR002921">
    <property type="entry name" value="Fungal_lipase-type"/>
</dbReference>
<dbReference type="Gene3D" id="3.40.50.1820">
    <property type="entry name" value="alpha/beta hydrolase"/>
    <property type="match status" value="1"/>
</dbReference>
<evidence type="ECO:0000259" key="8">
    <source>
        <dbReference type="Pfam" id="PF18117"/>
    </source>
</evidence>
<dbReference type="GO" id="GO:0006952">
    <property type="term" value="P:defense response"/>
    <property type="evidence" value="ECO:0007669"/>
    <property type="project" value="UniProtKB-KW"/>
</dbReference>
<evidence type="ECO:0000256" key="5">
    <source>
        <dbReference type="ARBA" id="ARBA00022821"/>
    </source>
</evidence>
<evidence type="ECO:0000259" key="7">
    <source>
        <dbReference type="Pfam" id="PF01764"/>
    </source>
</evidence>
<evidence type="ECO:0000313" key="10">
    <source>
        <dbReference type="Proteomes" id="UP001157006"/>
    </source>
</evidence>
<dbReference type="AlphaFoldDB" id="A0AAV1B9H4"/>
<dbReference type="GO" id="GO:0005634">
    <property type="term" value="C:nucleus"/>
    <property type="evidence" value="ECO:0007669"/>
    <property type="project" value="UniProtKB-SubCell"/>
</dbReference>
<keyword evidence="3" id="KW-0963">Cytoplasm</keyword>
<feature type="domain" description="EDS1 EP" evidence="8">
    <location>
        <begin position="399"/>
        <end position="609"/>
    </location>
</feature>
<proteinExistence type="predicted"/>
<dbReference type="InterPro" id="IPR029058">
    <property type="entry name" value="AB_hydrolase_fold"/>
</dbReference>
<gene>
    <name evidence="9" type="ORF">VFH_VI157480</name>
</gene>
<keyword evidence="5" id="KW-0611">Plant defense</keyword>
<feature type="domain" description="Fungal lipase-type" evidence="7">
    <location>
        <begin position="96"/>
        <end position="206"/>
    </location>
</feature>
<evidence type="ECO:0000256" key="1">
    <source>
        <dbReference type="ARBA" id="ARBA00004123"/>
    </source>
</evidence>
<reference evidence="9 10" key="1">
    <citation type="submission" date="2023-01" db="EMBL/GenBank/DDBJ databases">
        <authorList>
            <person name="Kreplak J."/>
        </authorList>
    </citation>
    <scope>NUCLEOTIDE SEQUENCE [LARGE SCALE GENOMIC DNA]</scope>
</reference>
<protein>
    <recommendedName>
        <fullName evidence="11">Lipase-like PAD4</fullName>
    </recommendedName>
</protein>
<comment type="subcellular location">
    <subcellularLocation>
        <location evidence="2">Cytoplasm</location>
    </subcellularLocation>
    <subcellularLocation>
        <location evidence="1">Nucleus</location>
    </subcellularLocation>
</comment>
<organism evidence="9 10">
    <name type="scientific">Vicia faba</name>
    <name type="common">Broad bean</name>
    <name type="synonym">Faba vulgaris</name>
    <dbReference type="NCBI Taxonomy" id="3906"/>
    <lineage>
        <taxon>Eukaryota</taxon>
        <taxon>Viridiplantae</taxon>
        <taxon>Streptophyta</taxon>
        <taxon>Embryophyta</taxon>
        <taxon>Tracheophyta</taxon>
        <taxon>Spermatophyta</taxon>
        <taxon>Magnoliopsida</taxon>
        <taxon>eudicotyledons</taxon>
        <taxon>Gunneridae</taxon>
        <taxon>Pentapetalae</taxon>
        <taxon>rosids</taxon>
        <taxon>fabids</taxon>
        <taxon>Fabales</taxon>
        <taxon>Fabaceae</taxon>
        <taxon>Papilionoideae</taxon>
        <taxon>50 kb inversion clade</taxon>
        <taxon>NPAAA clade</taxon>
        <taxon>Hologalegina</taxon>
        <taxon>IRL clade</taxon>
        <taxon>Fabeae</taxon>
        <taxon>Vicia</taxon>
    </lineage>
</organism>
<dbReference type="Pfam" id="PF18117">
    <property type="entry name" value="EDS1_EP"/>
    <property type="match status" value="1"/>
</dbReference>
<dbReference type="PANTHER" id="PTHR47413:SF2">
    <property type="entry name" value="LIPASE-LIKE PAD4"/>
    <property type="match status" value="1"/>
</dbReference>
<dbReference type="GO" id="GO:0016787">
    <property type="term" value="F:hydrolase activity"/>
    <property type="evidence" value="ECO:0007669"/>
    <property type="project" value="UniProtKB-KW"/>
</dbReference>
<dbReference type="SUPFAM" id="SSF53474">
    <property type="entry name" value="alpha/beta-Hydrolases"/>
    <property type="match status" value="1"/>
</dbReference>
<keyword evidence="4" id="KW-0378">Hydrolase</keyword>
<evidence type="ECO:0000256" key="3">
    <source>
        <dbReference type="ARBA" id="ARBA00022490"/>
    </source>
</evidence>
<evidence type="ECO:0008006" key="11">
    <source>
        <dbReference type="Google" id="ProtNLM"/>
    </source>
</evidence>
<dbReference type="EMBL" id="OX451741">
    <property type="protein sequence ID" value="CAI8619166.1"/>
    <property type="molecule type" value="Genomic_DNA"/>
</dbReference>
<dbReference type="InterPro" id="IPR041266">
    <property type="entry name" value="EDS1_EP"/>
</dbReference>
<evidence type="ECO:0000313" key="9">
    <source>
        <dbReference type="EMBL" id="CAI8619166.1"/>
    </source>
</evidence>
<accession>A0AAV1B9H4</accession>
<evidence type="ECO:0000256" key="2">
    <source>
        <dbReference type="ARBA" id="ARBA00004496"/>
    </source>
</evidence>
<sequence>MAANEPSPFESSEMLATFLISTPLLPESWRLCSQANASAANFRGFVVERVGAVVYVAFSGVQMARCSDPSWRTLAPLDRIGGVPLFSSRRNREAEEPVMVHAGMLSIFSSLFNSIQNQVLGILENTDAKSVVITGHSIGGATASLCTLWLLSYLQSISSSLSVMCITFGSPLLGNKPFSQAISRERWGGNFCHVVSKHDIMPRLLFAPITPLTPQLNFLLQFWHLSMTSPEFGELAVQVSDQEKSELFTAVLGYLETATQNEEASESILFYPFGNYFFVSDEGALCVDSPITIIKMMHLLLSTSSPSCSIEDHLKYREYIDRLSSQMLNQNNSMLMNIPNSSYEAGLELAIQSSGITNQESAVVAAKECLRSARRMVPSPALNAASLALSLSKVVPLRAQIDWYKTWCDEQDDEMGYYDTFKTRDSSKREMRINMNRHKLARFWDNVINMLEKNELPHDFDQRAKWVNASQFYKLLVEPLDIAQYYGKGEHITKGHYIEHGRERRYEIFDRWWRNRKVTSGEENKERSKFASSTQDSCFWAKVEEARDWLNGMRSERDNNKLAILWEKIENFDKYAIGLIENKEVSSDVLAKNSSYSLWVGDLKELKQLKASLQRFPKQFTRFMDGEVVP</sequence>
<evidence type="ECO:0000256" key="6">
    <source>
        <dbReference type="ARBA" id="ARBA00023242"/>
    </source>
</evidence>